<evidence type="ECO:0000313" key="2">
    <source>
        <dbReference type="EMBL" id="CCH02639.1"/>
    </source>
</evidence>
<proteinExistence type="predicted"/>
<dbReference type="InterPro" id="IPR000073">
    <property type="entry name" value="AB_hydrolase_1"/>
</dbReference>
<dbReference type="STRING" id="1166018.FAES_4640"/>
<dbReference type="OrthoDB" id="950761at2"/>
<dbReference type="RefSeq" id="WP_015333738.1">
    <property type="nucleotide sequence ID" value="NC_020054.1"/>
</dbReference>
<dbReference type="Pfam" id="PF12697">
    <property type="entry name" value="Abhydrolase_6"/>
    <property type="match status" value="1"/>
</dbReference>
<dbReference type="InterPro" id="IPR029058">
    <property type="entry name" value="AB_hydrolase_fold"/>
</dbReference>
<gene>
    <name evidence="2" type="ORF">FAES_4640</name>
</gene>
<evidence type="ECO:0000259" key="1">
    <source>
        <dbReference type="Pfam" id="PF12697"/>
    </source>
</evidence>
<accession>I0KET6</accession>
<evidence type="ECO:0000313" key="3">
    <source>
        <dbReference type="Proteomes" id="UP000011058"/>
    </source>
</evidence>
<sequence length="229" mass="25894">MPRFIFIHGNLDVPASFERLLRFLPAGERCCIDLEPTFRSWPSNQPVDVVEVARQLAKTYAIGSDDVVIGHSMGGWIAAHLKEATGATVIQLNSWTNPRKINAPTRNLRVFKAFVDSGLYQHKWVITIARTAARLWTSRDRMQASLNRLATIDPAYLYWQYALIFKPVPSPTRLPDLRIHSRRDPVIRPPDEPYVTVPGDHVAHWGFPAEVGHAITTFLTNSLYDTQPG</sequence>
<reference evidence="2 3" key="1">
    <citation type="journal article" date="2012" name="J. Bacteriol.">
        <title>Genome Sequence of Fibrella aestuarina BUZ 2T, a Filamentous Marine Bacterium.</title>
        <authorList>
            <person name="Filippini M."/>
            <person name="Qi W."/>
            <person name="Blom J."/>
            <person name="Goesmann A."/>
            <person name="Smits T.H."/>
            <person name="Bagheri H.C."/>
        </authorList>
    </citation>
    <scope>NUCLEOTIDE SEQUENCE [LARGE SCALE GENOMIC DNA]</scope>
    <source>
        <strain evidence="3">BUZ 2T</strain>
    </source>
</reference>
<dbReference type="AlphaFoldDB" id="I0KET6"/>
<keyword evidence="3" id="KW-1185">Reference proteome</keyword>
<dbReference type="eggNOG" id="COG0596">
    <property type="taxonomic scope" value="Bacteria"/>
</dbReference>
<organism evidence="2 3">
    <name type="scientific">Fibrella aestuarina BUZ 2</name>
    <dbReference type="NCBI Taxonomy" id="1166018"/>
    <lineage>
        <taxon>Bacteria</taxon>
        <taxon>Pseudomonadati</taxon>
        <taxon>Bacteroidota</taxon>
        <taxon>Cytophagia</taxon>
        <taxon>Cytophagales</taxon>
        <taxon>Spirosomataceae</taxon>
        <taxon>Fibrella</taxon>
    </lineage>
</organism>
<protein>
    <recommendedName>
        <fullName evidence="1">AB hydrolase-1 domain-containing protein</fullName>
    </recommendedName>
</protein>
<dbReference type="SUPFAM" id="SSF53474">
    <property type="entry name" value="alpha/beta-Hydrolases"/>
    <property type="match status" value="1"/>
</dbReference>
<dbReference type="HOGENOM" id="CLU_1208296_0_0_10"/>
<dbReference type="Gene3D" id="3.40.50.1820">
    <property type="entry name" value="alpha/beta hydrolase"/>
    <property type="match status" value="1"/>
</dbReference>
<feature type="domain" description="AB hydrolase-1" evidence="1">
    <location>
        <begin position="5"/>
        <end position="208"/>
    </location>
</feature>
<dbReference type="EMBL" id="HE796683">
    <property type="protein sequence ID" value="CCH02639.1"/>
    <property type="molecule type" value="Genomic_DNA"/>
</dbReference>
<name>I0KET6_9BACT</name>
<dbReference type="Proteomes" id="UP000011058">
    <property type="component" value="Chromosome"/>
</dbReference>
<dbReference type="KEGG" id="fae:FAES_4640"/>